<protein>
    <recommendedName>
        <fullName evidence="6">F-box domain-containing protein</fullName>
    </recommendedName>
</protein>
<dbReference type="PRINTS" id="PR00320">
    <property type="entry name" value="GPROTEINBRPT"/>
</dbReference>
<dbReference type="Proteomes" id="UP001323405">
    <property type="component" value="Unassembled WGS sequence"/>
</dbReference>
<keyword evidence="2 4" id="KW-0853">WD repeat</keyword>
<feature type="repeat" description="WD" evidence="4">
    <location>
        <begin position="557"/>
        <end position="596"/>
    </location>
</feature>
<sequence>MSTQSSTRPRRNSAHPASSRARGVSMSFATRQDSGLLALEDNGFEDFARLSLEKSRSHGFSGREHVHVDDHDGAPGSSKAPHQGNIKRMLRRASVSFKTNVKGFMHRRTSIPASTVFSTDSHDSKSPFLSSSPPNCDRPATSHSTWHRLRQATSFHRHSRVLYTGHGERAFGHDLATIQSPTFPVPGSGEHPPIIPRNTGAAARQAAAAIACSGRQGYEFMEFQRPHPSWLDDDFFGDSESGIGIALTSSSEIDSGGGSKGELSSYGSSEKTDIVKVDFISQLPTELAILILAELDGPTLGTASLVNKRWAHVVENRHVWRESFLREKTTAYATGGSIQPGSGLGVPFVHPGNDWKNIYRAKEQLDRNWKEGKARPVYLNGHTDSIYCLQFDEDKIITGSRDRTIRVWDMRTYACKLVIGSPEVVNDPALSIVYDPSGNPIHYAHLPDLDPTPGPDGLPRATVRAHHSVPTILSPSMHHKASILCLQYDDEILVTGSSDATCIVYSIRSGYRPIRKLAHHSAAVLDLVFDDKHIVTCSKDISICVWDRATGALIKQLRGHSGPVNAVQMRGNTIVSCSGDFKVKLWNIDSGKNIQEFVGHTKGLACSQFSEDGRWIASAGNDKIIRIWDANTGECVREMKAHDNLVRSLHVDSVSGRLVSGSYDSDIKVWDMETGQPLLDFPKWHSSWVLSAKSDYRRIVSSGQDPKILILDFGAGVEGVEMLESRRRVVEEVGLGLGCRGEEQQQQQQQQEWL</sequence>
<dbReference type="PROSITE" id="PS00678">
    <property type="entry name" value="WD_REPEATS_1"/>
    <property type="match status" value="4"/>
</dbReference>
<evidence type="ECO:0000256" key="3">
    <source>
        <dbReference type="ARBA" id="ARBA00022737"/>
    </source>
</evidence>
<dbReference type="InterPro" id="IPR001810">
    <property type="entry name" value="F-box_dom"/>
</dbReference>
<evidence type="ECO:0000259" key="6">
    <source>
        <dbReference type="PROSITE" id="PS50181"/>
    </source>
</evidence>
<dbReference type="SUPFAM" id="SSF81383">
    <property type="entry name" value="F-box domain"/>
    <property type="match status" value="1"/>
</dbReference>
<dbReference type="RefSeq" id="XP_062738938.1">
    <property type="nucleotide sequence ID" value="XM_062893209.1"/>
</dbReference>
<dbReference type="InterPro" id="IPR019775">
    <property type="entry name" value="WD40_repeat_CS"/>
</dbReference>
<evidence type="ECO:0000256" key="1">
    <source>
        <dbReference type="ARBA" id="ARBA00007968"/>
    </source>
</evidence>
<reference evidence="7 8" key="1">
    <citation type="journal article" date="2023" name="bioRxiv">
        <title>High-quality genome assemblies of four members of thePodospora anserinaspecies complex.</title>
        <authorList>
            <person name="Ament-Velasquez S.L."/>
            <person name="Vogan A.A."/>
            <person name="Wallerman O."/>
            <person name="Hartmann F."/>
            <person name="Gautier V."/>
            <person name="Silar P."/>
            <person name="Giraud T."/>
            <person name="Johannesson H."/>
        </authorList>
    </citation>
    <scope>NUCLEOTIDE SEQUENCE [LARGE SCALE GENOMIC DNA]</scope>
    <source>
        <strain evidence="7 8">CBS 415.72m</strain>
    </source>
</reference>
<dbReference type="Gene3D" id="2.130.10.10">
    <property type="entry name" value="YVTN repeat-like/Quinoprotein amine dehydrogenase"/>
    <property type="match status" value="2"/>
</dbReference>
<dbReference type="Gene3D" id="1.20.1280.50">
    <property type="match status" value="1"/>
</dbReference>
<dbReference type="InterPro" id="IPR036047">
    <property type="entry name" value="F-box-like_dom_sf"/>
</dbReference>
<comment type="caution">
    <text evidence="7">The sequence shown here is derived from an EMBL/GenBank/DDBJ whole genome shotgun (WGS) entry which is preliminary data.</text>
</comment>
<dbReference type="Pfam" id="PF00400">
    <property type="entry name" value="WD40"/>
    <property type="match status" value="6"/>
</dbReference>
<gene>
    <name evidence="7" type="ORF">QC762_703590</name>
</gene>
<dbReference type="PROSITE" id="PS50181">
    <property type="entry name" value="FBOX"/>
    <property type="match status" value="1"/>
</dbReference>
<keyword evidence="8" id="KW-1185">Reference proteome</keyword>
<evidence type="ECO:0000313" key="8">
    <source>
        <dbReference type="Proteomes" id="UP001323405"/>
    </source>
</evidence>
<evidence type="ECO:0000256" key="5">
    <source>
        <dbReference type="SAM" id="MobiDB-lite"/>
    </source>
</evidence>
<evidence type="ECO:0000256" key="2">
    <source>
        <dbReference type="ARBA" id="ARBA00022574"/>
    </source>
</evidence>
<dbReference type="SMART" id="SM00256">
    <property type="entry name" value="FBOX"/>
    <property type="match status" value="1"/>
</dbReference>
<dbReference type="GeneID" id="87913116"/>
<feature type="repeat" description="WD" evidence="4">
    <location>
        <begin position="379"/>
        <end position="412"/>
    </location>
</feature>
<feature type="compositionally biased region" description="Basic and acidic residues" evidence="5">
    <location>
        <begin position="59"/>
        <end position="73"/>
    </location>
</feature>
<proteinExistence type="inferred from homology"/>
<accession>A0ABR0G2K9</accession>
<organism evidence="7 8">
    <name type="scientific">Podospora pseudocomata</name>
    <dbReference type="NCBI Taxonomy" id="2093779"/>
    <lineage>
        <taxon>Eukaryota</taxon>
        <taxon>Fungi</taxon>
        <taxon>Dikarya</taxon>
        <taxon>Ascomycota</taxon>
        <taxon>Pezizomycotina</taxon>
        <taxon>Sordariomycetes</taxon>
        <taxon>Sordariomycetidae</taxon>
        <taxon>Sordariales</taxon>
        <taxon>Podosporaceae</taxon>
        <taxon>Podospora</taxon>
    </lineage>
</organism>
<feature type="region of interest" description="Disordered" evidence="5">
    <location>
        <begin position="59"/>
        <end position="85"/>
    </location>
</feature>
<evidence type="ECO:0000313" key="7">
    <source>
        <dbReference type="EMBL" id="KAK4649963.1"/>
    </source>
</evidence>
<name>A0ABR0G2K9_9PEZI</name>
<feature type="repeat" description="WD" evidence="4">
    <location>
        <begin position="517"/>
        <end position="556"/>
    </location>
</feature>
<dbReference type="PANTHER" id="PTHR22847:SF745">
    <property type="entry name" value="F-BOX_WD REPEAT-CONTAINING PROTEIN 7"/>
    <property type="match status" value="1"/>
</dbReference>
<dbReference type="InterPro" id="IPR036322">
    <property type="entry name" value="WD40_repeat_dom_sf"/>
</dbReference>
<feature type="repeat" description="WD" evidence="4">
    <location>
        <begin position="639"/>
        <end position="680"/>
    </location>
</feature>
<feature type="region of interest" description="Disordered" evidence="5">
    <location>
        <begin position="1"/>
        <end position="26"/>
    </location>
</feature>
<feature type="domain" description="F-box" evidence="6">
    <location>
        <begin position="277"/>
        <end position="323"/>
    </location>
</feature>
<dbReference type="PANTHER" id="PTHR22847">
    <property type="entry name" value="WD40 REPEAT PROTEIN"/>
    <property type="match status" value="1"/>
</dbReference>
<dbReference type="InterPro" id="IPR015943">
    <property type="entry name" value="WD40/YVTN_repeat-like_dom_sf"/>
</dbReference>
<comment type="similarity">
    <text evidence="1">Belongs to the WD repeat MET30/SCONB/SCON-2 family.</text>
</comment>
<dbReference type="Pfam" id="PF12937">
    <property type="entry name" value="F-box-like"/>
    <property type="match status" value="1"/>
</dbReference>
<feature type="repeat" description="WD" evidence="4">
    <location>
        <begin position="597"/>
        <end position="638"/>
    </location>
</feature>
<dbReference type="InterPro" id="IPR020472">
    <property type="entry name" value="WD40_PAC1"/>
</dbReference>
<keyword evidence="3" id="KW-0677">Repeat</keyword>
<feature type="region of interest" description="Disordered" evidence="5">
    <location>
        <begin position="116"/>
        <end position="142"/>
    </location>
</feature>
<dbReference type="EMBL" id="JAFFHA010000009">
    <property type="protein sequence ID" value="KAK4649963.1"/>
    <property type="molecule type" value="Genomic_DNA"/>
</dbReference>
<dbReference type="SMART" id="SM00320">
    <property type="entry name" value="WD40"/>
    <property type="match status" value="7"/>
</dbReference>
<dbReference type="PROSITE" id="PS50294">
    <property type="entry name" value="WD_REPEATS_REGION"/>
    <property type="match status" value="4"/>
</dbReference>
<dbReference type="InterPro" id="IPR001680">
    <property type="entry name" value="WD40_rpt"/>
</dbReference>
<dbReference type="CDD" id="cd00200">
    <property type="entry name" value="WD40"/>
    <property type="match status" value="1"/>
</dbReference>
<dbReference type="PROSITE" id="PS50082">
    <property type="entry name" value="WD_REPEATS_2"/>
    <property type="match status" value="5"/>
</dbReference>
<evidence type="ECO:0000256" key="4">
    <source>
        <dbReference type="PROSITE-ProRule" id="PRU00221"/>
    </source>
</evidence>
<dbReference type="SUPFAM" id="SSF50978">
    <property type="entry name" value="WD40 repeat-like"/>
    <property type="match status" value="2"/>
</dbReference>